<comment type="caution">
    <text evidence="9">The sequence shown here is derived from an EMBL/GenBank/DDBJ whole genome shotgun (WGS) entry which is preliminary data.</text>
</comment>
<dbReference type="EMBL" id="RQTK01000477">
    <property type="protein sequence ID" value="RUS79015.1"/>
    <property type="molecule type" value="Genomic_DNA"/>
</dbReference>
<protein>
    <recommendedName>
        <fullName evidence="8">Glycosyltransferase family 92 protein</fullName>
        <ecNumber evidence="8">2.4.1.-</ecNumber>
    </recommendedName>
</protein>
<keyword evidence="6 8" id="KW-1133">Transmembrane helix</keyword>
<comment type="similarity">
    <text evidence="2 8">Belongs to the glycosyltransferase 92 family.</text>
</comment>
<dbReference type="Pfam" id="PF01697">
    <property type="entry name" value="Glyco_transf_92"/>
    <property type="match status" value="1"/>
</dbReference>
<dbReference type="InterPro" id="IPR008166">
    <property type="entry name" value="Glyco_transf_92"/>
</dbReference>
<sequence>MLFLKLNTLAGSVSPRCLAPVFFAIIFANVVVFLLWTNPASRASIRRRRILDDGDYQSQRHPQSVPHWKGVWIPNRNIQVMSVIQDIHSSPETRIVLPSFLKHSSNRKFYCCLHGSDDLGKFVQVPARLDYIDLRFMGELQGAAFECRVRPSDMDGFDRVRHVSFASDSCLRDPTRPMTVLVPERRTFEFAICTKVIYDYVDPIRLLEWFSFVEVMGASKVLTFYNNVHNDTMTVLNHFVKTGLLELIDFDPRNRGGVSVKYTSKNGQTPQAHHDKTLAARDCQYRLAGYDFVMTIDFDEFPVPRRPFSTISFLLEELARNFTDAAAFEMEPVLLPPAWLSRTEPVLYHWQFTRGVHIRPHCNKWVYAPAYSWMAGTHSVVPKAGYKTYVVPEDLMHFLHFRSCKPEWHRVNCTSLSQRKARREDSLLRFADKIIYKLRRLPLEKLVPPSLSSDYISKVRRDQRGQGQSYEGTLLFET</sequence>
<dbReference type="GO" id="GO:0016020">
    <property type="term" value="C:membrane"/>
    <property type="evidence" value="ECO:0007669"/>
    <property type="project" value="UniProtKB-SubCell"/>
</dbReference>
<dbReference type="OrthoDB" id="6044707at2759"/>
<gene>
    <name evidence="9" type="ORF">EGW08_013226</name>
</gene>
<evidence type="ECO:0000256" key="7">
    <source>
        <dbReference type="ARBA" id="ARBA00023136"/>
    </source>
</evidence>
<evidence type="ECO:0000256" key="2">
    <source>
        <dbReference type="ARBA" id="ARBA00007647"/>
    </source>
</evidence>
<evidence type="ECO:0000256" key="1">
    <source>
        <dbReference type="ARBA" id="ARBA00004167"/>
    </source>
</evidence>
<name>A0A433TBN7_ELYCH</name>
<organism evidence="9 10">
    <name type="scientific">Elysia chlorotica</name>
    <name type="common">Eastern emerald elysia</name>
    <name type="synonym">Sea slug</name>
    <dbReference type="NCBI Taxonomy" id="188477"/>
    <lineage>
        <taxon>Eukaryota</taxon>
        <taxon>Metazoa</taxon>
        <taxon>Spiralia</taxon>
        <taxon>Lophotrochozoa</taxon>
        <taxon>Mollusca</taxon>
        <taxon>Gastropoda</taxon>
        <taxon>Heterobranchia</taxon>
        <taxon>Euthyneura</taxon>
        <taxon>Panpulmonata</taxon>
        <taxon>Sacoglossa</taxon>
        <taxon>Placobranchoidea</taxon>
        <taxon>Plakobranchidae</taxon>
        <taxon>Elysia</taxon>
    </lineage>
</organism>
<evidence type="ECO:0000256" key="3">
    <source>
        <dbReference type="ARBA" id="ARBA00022676"/>
    </source>
</evidence>
<evidence type="ECO:0000256" key="6">
    <source>
        <dbReference type="ARBA" id="ARBA00022989"/>
    </source>
</evidence>
<feature type="transmembrane region" description="Helical" evidence="8">
    <location>
        <begin position="20"/>
        <end position="39"/>
    </location>
</feature>
<evidence type="ECO:0000313" key="10">
    <source>
        <dbReference type="Proteomes" id="UP000271974"/>
    </source>
</evidence>
<evidence type="ECO:0000256" key="5">
    <source>
        <dbReference type="ARBA" id="ARBA00022692"/>
    </source>
</evidence>
<accession>A0A433TBN7</accession>
<proteinExistence type="inferred from homology"/>
<evidence type="ECO:0000256" key="4">
    <source>
        <dbReference type="ARBA" id="ARBA00022679"/>
    </source>
</evidence>
<evidence type="ECO:0000256" key="8">
    <source>
        <dbReference type="RuleBase" id="RU366017"/>
    </source>
</evidence>
<dbReference type="Proteomes" id="UP000271974">
    <property type="component" value="Unassembled WGS sequence"/>
</dbReference>
<dbReference type="PANTHER" id="PTHR21461:SF69">
    <property type="entry name" value="GLYCOSYLTRANSFERASE FAMILY 92 PROTEIN"/>
    <property type="match status" value="1"/>
</dbReference>
<evidence type="ECO:0000313" key="9">
    <source>
        <dbReference type="EMBL" id="RUS79015.1"/>
    </source>
</evidence>
<keyword evidence="3 8" id="KW-0328">Glycosyltransferase</keyword>
<keyword evidence="7 8" id="KW-0472">Membrane</keyword>
<keyword evidence="5 8" id="KW-0812">Transmembrane</keyword>
<dbReference type="GO" id="GO:0016757">
    <property type="term" value="F:glycosyltransferase activity"/>
    <property type="evidence" value="ECO:0007669"/>
    <property type="project" value="UniProtKB-UniRule"/>
</dbReference>
<reference evidence="9 10" key="1">
    <citation type="submission" date="2019-01" db="EMBL/GenBank/DDBJ databases">
        <title>A draft genome assembly of the solar-powered sea slug Elysia chlorotica.</title>
        <authorList>
            <person name="Cai H."/>
            <person name="Li Q."/>
            <person name="Fang X."/>
            <person name="Li J."/>
            <person name="Curtis N.E."/>
            <person name="Altenburger A."/>
            <person name="Shibata T."/>
            <person name="Feng M."/>
            <person name="Maeda T."/>
            <person name="Schwartz J.A."/>
            <person name="Shigenobu S."/>
            <person name="Lundholm N."/>
            <person name="Nishiyama T."/>
            <person name="Yang H."/>
            <person name="Hasebe M."/>
            <person name="Li S."/>
            <person name="Pierce S.K."/>
            <person name="Wang J."/>
        </authorList>
    </citation>
    <scope>NUCLEOTIDE SEQUENCE [LARGE SCALE GENOMIC DNA]</scope>
    <source>
        <strain evidence="9">EC2010</strain>
        <tissue evidence="9">Whole organism of an adult</tissue>
    </source>
</reference>
<dbReference type="EC" id="2.4.1.-" evidence="8"/>
<dbReference type="AlphaFoldDB" id="A0A433TBN7"/>
<keyword evidence="10" id="KW-1185">Reference proteome</keyword>
<dbReference type="GO" id="GO:0005737">
    <property type="term" value="C:cytoplasm"/>
    <property type="evidence" value="ECO:0007669"/>
    <property type="project" value="TreeGrafter"/>
</dbReference>
<dbReference type="PANTHER" id="PTHR21461">
    <property type="entry name" value="GLYCOSYLTRANSFERASE FAMILY 92 PROTEIN"/>
    <property type="match status" value="1"/>
</dbReference>
<comment type="subcellular location">
    <subcellularLocation>
        <location evidence="1">Membrane</location>
        <topology evidence="1">Single-pass membrane protein</topology>
    </subcellularLocation>
</comment>
<keyword evidence="4 8" id="KW-0808">Transferase</keyword>